<accession>A0AAW4YSC2</accession>
<dbReference type="PRINTS" id="PR00035">
    <property type="entry name" value="HTHGNTR"/>
</dbReference>
<dbReference type="Pfam" id="PF07729">
    <property type="entry name" value="FCD"/>
    <property type="match status" value="1"/>
</dbReference>
<dbReference type="Proteomes" id="UP001320178">
    <property type="component" value="Unassembled WGS sequence"/>
</dbReference>
<dbReference type="EMBL" id="JABFTS010000003">
    <property type="protein sequence ID" value="MCE8051834.1"/>
    <property type="molecule type" value="Genomic_DNA"/>
</dbReference>
<evidence type="ECO:0000256" key="2">
    <source>
        <dbReference type="ARBA" id="ARBA00023125"/>
    </source>
</evidence>
<dbReference type="CDD" id="cd07377">
    <property type="entry name" value="WHTH_GntR"/>
    <property type="match status" value="1"/>
</dbReference>
<dbReference type="PANTHER" id="PTHR43537">
    <property type="entry name" value="TRANSCRIPTIONAL REGULATOR, GNTR FAMILY"/>
    <property type="match status" value="1"/>
</dbReference>
<keyword evidence="2" id="KW-0238">DNA-binding</keyword>
<dbReference type="PANTHER" id="PTHR43537:SF5">
    <property type="entry name" value="UXU OPERON TRANSCRIPTIONAL REGULATOR"/>
    <property type="match status" value="1"/>
</dbReference>
<organism evidence="6 8">
    <name type="scientific">Billgrantia desiderata</name>
    <dbReference type="NCBI Taxonomy" id="52021"/>
    <lineage>
        <taxon>Bacteria</taxon>
        <taxon>Pseudomonadati</taxon>
        <taxon>Pseudomonadota</taxon>
        <taxon>Gammaproteobacteria</taxon>
        <taxon>Oceanospirillales</taxon>
        <taxon>Halomonadaceae</taxon>
        <taxon>Billgrantia</taxon>
    </lineage>
</organism>
<reference evidence="6" key="1">
    <citation type="submission" date="2020-05" db="EMBL/GenBank/DDBJ databases">
        <authorList>
            <person name="Wang L."/>
            <person name="Shao Z."/>
        </authorList>
    </citation>
    <scope>NUCLEOTIDE SEQUENCE</scope>
    <source>
        <strain evidence="5">MCCC 1A05748</strain>
        <strain evidence="6">MCCC 1A05776</strain>
    </source>
</reference>
<dbReference type="EMBL" id="JABFTQ010000002">
    <property type="protein sequence ID" value="MCE8046218.1"/>
    <property type="molecule type" value="Genomic_DNA"/>
</dbReference>
<dbReference type="PROSITE" id="PS50949">
    <property type="entry name" value="HTH_GNTR"/>
    <property type="match status" value="1"/>
</dbReference>
<evidence type="ECO:0000256" key="3">
    <source>
        <dbReference type="ARBA" id="ARBA00023163"/>
    </source>
</evidence>
<keyword evidence="3" id="KW-0804">Transcription</keyword>
<dbReference type="AlphaFoldDB" id="A0AAW4YSC2"/>
<evidence type="ECO:0000256" key="1">
    <source>
        <dbReference type="ARBA" id="ARBA00023015"/>
    </source>
</evidence>
<protein>
    <submittedName>
        <fullName evidence="6">FadR family transcriptional regulator</fullName>
    </submittedName>
</protein>
<keyword evidence="7" id="KW-1185">Reference proteome</keyword>
<feature type="domain" description="HTH gntR-type" evidence="4">
    <location>
        <begin position="20"/>
        <end position="88"/>
    </location>
</feature>
<proteinExistence type="predicted"/>
<name>A0AAW4YSC2_9GAMM</name>
<dbReference type="SMART" id="SM00895">
    <property type="entry name" value="FCD"/>
    <property type="match status" value="1"/>
</dbReference>
<dbReference type="GO" id="GO:0003677">
    <property type="term" value="F:DNA binding"/>
    <property type="evidence" value="ECO:0007669"/>
    <property type="project" value="UniProtKB-KW"/>
</dbReference>
<dbReference type="GO" id="GO:0003700">
    <property type="term" value="F:DNA-binding transcription factor activity"/>
    <property type="evidence" value="ECO:0007669"/>
    <property type="project" value="InterPro"/>
</dbReference>
<dbReference type="Pfam" id="PF00392">
    <property type="entry name" value="GntR"/>
    <property type="match status" value="1"/>
</dbReference>
<evidence type="ECO:0000313" key="5">
    <source>
        <dbReference type="EMBL" id="MCE8046218.1"/>
    </source>
</evidence>
<dbReference type="SUPFAM" id="SSF46785">
    <property type="entry name" value="Winged helix' DNA-binding domain"/>
    <property type="match status" value="1"/>
</dbReference>
<dbReference type="SUPFAM" id="SSF48008">
    <property type="entry name" value="GntR ligand-binding domain-like"/>
    <property type="match status" value="1"/>
</dbReference>
<sequence length="249" mass="27668">MRTVDDSDFQESLAESGIRSDGARALARYIQAEIASGRFPPGHRLPTERELSERFGASRGAVRRVLGHFKSLGLITQVVGSGTFVAEGGAPLGPAAKATGMVESGGMAGQVSPAQLMDARLLIEPQMVSLIVRFATAGDFERMQECLVRSEAAASIEEFEHWDGALHQAFAEATHNNFFLRILELTNVVREEGEWGRLKRISLTPERRERYEMQHRAIVAALRDRDEDTARGLLEEHLLEVQRNLFGRR</sequence>
<evidence type="ECO:0000313" key="6">
    <source>
        <dbReference type="EMBL" id="MCE8051834.1"/>
    </source>
</evidence>
<dbReference type="InterPro" id="IPR036388">
    <property type="entry name" value="WH-like_DNA-bd_sf"/>
</dbReference>
<keyword evidence="1" id="KW-0805">Transcription regulation</keyword>
<dbReference type="Proteomes" id="UP001320154">
    <property type="component" value="Unassembled WGS sequence"/>
</dbReference>
<evidence type="ECO:0000313" key="7">
    <source>
        <dbReference type="Proteomes" id="UP001320154"/>
    </source>
</evidence>
<dbReference type="InterPro" id="IPR036390">
    <property type="entry name" value="WH_DNA-bd_sf"/>
</dbReference>
<evidence type="ECO:0000313" key="8">
    <source>
        <dbReference type="Proteomes" id="UP001320178"/>
    </source>
</evidence>
<reference evidence="6 7" key="2">
    <citation type="journal article" date="2021" name="Front. Microbiol.">
        <title>Aerobic Denitrification and Heterotrophic Sulfur Oxidation in the Genus Halomonas Revealed by Six Novel Species Characterizations and Genome-Based Analysis.</title>
        <authorList>
            <person name="Wang L."/>
            <person name="Shao Z."/>
        </authorList>
    </citation>
    <scope>NUCLEOTIDE SEQUENCE</scope>
    <source>
        <strain evidence="5 7">MCCC 1A05748</strain>
        <strain evidence="6">MCCC 1A05776</strain>
    </source>
</reference>
<dbReference type="InterPro" id="IPR008920">
    <property type="entry name" value="TF_FadR/GntR_C"/>
</dbReference>
<dbReference type="SMART" id="SM00345">
    <property type="entry name" value="HTH_GNTR"/>
    <property type="match status" value="1"/>
</dbReference>
<evidence type="ECO:0000259" key="4">
    <source>
        <dbReference type="PROSITE" id="PS50949"/>
    </source>
</evidence>
<dbReference type="Gene3D" id="1.20.120.530">
    <property type="entry name" value="GntR ligand-binding domain-like"/>
    <property type="match status" value="1"/>
</dbReference>
<comment type="caution">
    <text evidence="6">The sequence shown here is derived from an EMBL/GenBank/DDBJ whole genome shotgun (WGS) entry which is preliminary data.</text>
</comment>
<dbReference type="InterPro" id="IPR000524">
    <property type="entry name" value="Tscrpt_reg_HTH_GntR"/>
</dbReference>
<dbReference type="Gene3D" id="1.10.10.10">
    <property type="entry name" value="Winged helix-like DNA-binding domain superfamily/Winged helix DNA-binding domain"/>
    <property type="match status" value="1"/>
</dbReference>
<dbReference type="InterPro" id="IPR011711">
    <property type="entry name" value="GntR_C"/>
</dbReference>
<gene>
    <name evidence="5" type="ORF">HOP60_05650</name>
    <name evidence="6" type="ORF">HOP61_11055</name>
</gene>